<evidence type="ECO:0000256" key="1">
    <source>
        <dbReference type="ARBA" id="ARBA00022574"/>
    </source>
</evidence>
<sequence length="188" mass="21032">TRMTSILSNMFRAILISRLRQKRLRLRQQRDQQQPGEPAAREQGSSNPPGGPEFPRAGCSAPDSDEEVSMKCLKEYTGHRNARTMIKEACFWGSKFVMSGSDCGHIFVWDKGTGEHVMMLEADRRVVNCVQPHPTLPMFASSGIDYDVKFWAPVAPEPGFDEAEALKDLRQANEDTPESMDSTDPPDS</sequence>
<dbReference type="SUPFAM" id="SSF50978">
    <property type="entry name" value="WD40 repeat-like"/>
    <property type="match status" value="1"/>
</dbReference>
<name>A0A7R9BQR6_9CRUS</name>
<feature type="region of interest" description="Disordered" evidence="3">
    <location>
        <begin position="26"/>
        <end position="62"/>
    </location>
</feature>
<accession>A0A7R9BQR6</accession>
<dbReference type="EMBL" id="OA883817">
    <property type="protein sequence ID" value="CAD7279766.1"/>
    <property type="molecule type" value="Genomic_DNA"/>
</dbReference>
<dbReference type="PANTHER" id="PTHR15574">
    <property type="entry name" value="WD REPEAT DOMAIN-CONTAINING FAMILY"/>
    <property type="match status" value="1"/>
</dbReference>
<proteinExistence type="predicted"/>
<dbReference type="InterPro" id="IPR036322">
    <property type="entry name" value="WD40_repeat_dom_sf"/>
</dbReference>
<dbReference type="GO" id="GO:0080008">
    <property type="term" value="C:Cul4-RING E3 ubiquitin ligase complex"/>
    <property type="evidence" value="ECO:0007669"/>
    <property type="project" value="TreeGrafter"/>
</dbReference>
<dbReference type="InterPro" id="IPR015943">
    <property type="entry name" value="WD40/YVTN_repeat-like_dom_sf"/>
</dbReference>
<dbReference type="InterPro" id="IPR045151">
    <property type="entry name" value="DCAF8"/>
</dbReference>
<reference evidence="4" key="1">
    <citation type="submission" date="2020-11" db="EMBL/GenBank/DDBJ databases">
        <authorList>
            <person name="Tran Van P."/>
        </authorList>
    </citation>
    <scope>NUCLEOTIDE SEQUENCE</scope>
</reference>
<evidence type="ECO:0000313" key="4">
    <source>
        <dbReference type="EMBL" id="CAD7279766.1"/>
    </source>
</evidence>
<dbReference type="AlphaFoldDB" id="A0A7R9BQR6"/>
<dbReference type="Gene3D" id="2.130.10.10">
    <property type="entry name" value="YVTN repeat-like/Quinoprotein amine dehydrogenase"/>
    <property type="match status" value="1"/>
</dbReference>
<keyword evidence="5" id="KW-1185">Reference proteome</keyword>
<keyword evidence="1" id="KW-0853">WD repeat</keyword>
<feature type="region of interest" description="Disordered" evidence="3">
    <location>
        <begin position="168"/>
        <end position="188"/>
    </location>
</feature>
<dbReference type="SMART" id="SM00320">
    <property type="entry name" value="WD40"/>
    <property type="match status" value="2"/>
</dbReference>
<protein>
    <submittedName>
        <fullName evidence="4">Uncharacterized protein</fullName>
    </submittedName>
</protein>
<dbReference type="EMBL" id="CAJPEX010001780">
    <property type="protein sequence ID" value="CAG0919918.1"/>
    <property type="molecule type" value="Genomic_DNA"/>
</dbReference>
<organism evidence="4">
    <name type="scientific">Notodromas monacha</name>
    <dbReference type="NCBI Taxonomy" id="399045"/>
    <lineage>
        <taxon>Eukaryota</taxon>
        <taxon>Metazoa</taxon>
        <taxon>Ecdysozoa</taxon>
        <taxon>Arthropoda</taxon>
        <taxon>Crustacea</taxon>
        <taxon>Oligostraca</taxon>
        <taxon>Ostracoda</taxon>
        <taxon>Podocopa</taxon>
        <taxon>Podocopida</taxon>
        <taxon>Cypridocopina</taxon>
        <taxon>Cypridoidea</taxon>
        <taxon>Cyprididae</taxon>
        <taxon>Notodromas</taxon>
    </lineage>
</organism>
<dbReference type="Pfam" id="PF00400">
    <property type="entry name" value="WD40"/>
    <property type="match status" value="2"/>
</dbReference>
<dbReference type="InterPro" id="IPR001680">
    <property type="entry name" value="WD40_rpt"/>
</dbReference>
<gene>
    <name evidence="4" type="ORF">NMOB1V02_LOCUS7433</name>
</gene>
<evidence type="ECO:0000256" key="3">
    <source>
        <dbReference type="SAM" id="MobiDB-lite"/>
    </source>
</evidence>
<feature type="non-terminal residue" evidence="4">
    <location>
        <position position="1"/>
    </location>
</feature>
<dbReference type="GO" id="GO:0005737">
    <property type="term" value="C:cytoplasm"/>
    <property type="evidence" value="ECO:0007669"/>
    <property type="project" value="TreeGrafter"/>
</dbReference>
<dbReference type="OrthoDB" id="4869960at2759"/>
<dbReference type="PANTHER" id="PTHR15574:SF39">
    <property type="entry name" value="DDB1- AND CUL4-ASSOCIATED FACTOR 6"/>
    <property type="match status" value="1"/>
</dbReference>
<evidence type="ECO:0000313" key="5">
    <source>
        <dbReference type="Proteomes" id="UP000678499"/>
    </source>
</evidence>
<keyword evidence="2" id="KW-0677">Repeat</keyword>
<evidence type="ECO:0000256" key="2">
    <source>
        <dbReference type="ARBA" id="ARBA00022737"/>
    </source>
</evidence>
<dbReference type="GO" id="GO:0045944">
    <property type="term" value="P:positive regulation of transcription by RNA polymerase II"/>
    <property type="evidence" value="ECO:0007669"/>
    <property type="project" value="TreeGrafter"/>
</dbReference>
<dbReference type="Proteomes" id="UP000678499">
    <property type="component" value="Unassembled WGS sequence"/>
</dbReference>